<keyword evidence="8" id="KW-1185">Reference proteome</keyword>
<evidence type="ECO:0000259" key="6">
    <source>
        <dbReference type="Pfam" id="PF05529"/>
    </source>
</evidence>
<evidence type="ECO:0000256" key="5">
    <source>
        <dbReference type="RuleBase" id="RU367026"/>
    </source>
</evidence>
<reference evidence="8" key="1">
    <citation type="submission" date="2016-09" db="EMBL/GenBank/DDBJ databases">
        <authorList>
            <person name="Jeantristanb JTB J.-T."/>
            <person name="Ricardo R."/>
        </authorList>
    </citation>
    <scope>NUCLEOTIDE SEQUENCE [LARGE SCALE GENOMIC DNA]</scope>
</reference>
<evidence type="ECO:0000256" key="2">
    <source>
        <dbReference type="ARBA" id="ARBA00022692"/>
    </source>
</evidence>
<proteinExistence type="inferred from homology"/>
<gene>
    <name evidence="7" type="ORF">BQ2448_7057</name>
</gene>
<dbReference type="GO" id="GO:0070973">
    <property type="term" value="P:protein localization to endoplasmic reticulum exit site"/>
    <property type="evidence" value="ECO:0007669"/>
    <property type="project" value="UniProtKB-UniRule"/>
</dbReference>
<sequence length="173" mass="19800">MAIPNHIVFGLLLFESQSLVSWRRALFKAIAESQLVAKAQYALKITFIFVFLLFVDAVNHMLKIQREGVLNKQLGQRSDLRGESDYRSRKFLSERNFYLHGFTLFLSLILSRTYSLVLDLIKAQEDLALLKKANATGLKGNVAGDAKLRNEYEDLSKKYDELVKKSPVEKKTD</sequence>
<evidence type="ECO:0000256" key="1">
    <source>
        <dbReference type="ARBA" id="ARBA00004141"/>
    </source>
</evidence>
<protein>
    <recommendedName>
        <fullName evidence="5">Endoplasmic reticulum transmembrane protein</fullName>
    </recommendedName>
</protein>
<keyword evidence="4" id="KW-0472">Membrane</keyword>
<keyword evidence="5" id="KW-0931">ER-Golgi transport</keyword>
<dbReference type="PANTHER" id="PTHR12701">
    <property type="entry name" value="BCR-ASSOCIATED PROTEIN, BAP"/>
    <property type="match status" value="1"/>
</dbReference>
<keyword evidence="5" id="KW-0813">Transport</keyword>
<organism evidence="7 8">
    <name type="scientific">Microbotryum intermedium</name>
    <dbReference type="NCBI Taxonomy" id="269621"/>
    <lineage>
        <taxon>Eukaryota</taxon>
        <taxon>Fungi</taxon>
        <taxon>Dikarya</taxon>
        <taxon>Basidiomycota</taxon>
        <taxon>Pucciniomycotina</taxon>
        <taxon>Microbotryomycetes</taxon>
        <taxon>Microbotryales</taxon>
        <taxon>Microbotryaceae</taxon>
        <taxon>Microbotryum</taxon>
    </lineage>
</organism>
<evidence type="ECO:0000313" key="7">
    <source>
        <dbReference type="EMBL" id="SCV73132.1"/>
    </source>
</evidence>
<dbReference type="PANTHER" id="PTHR12701:SF20">
    <property type="entry name" value="ENDOPLASMIC RETICULUM TRANSMEMBRANE PROTEIN"/>
    <property type="match status" value="1"/>
</dbReference>
<evidence type="ECO:0000256" key="3">
    <source>
        <dbReference type="ARBA" id="ARBA00022989"/>
    </source>
</evidence>
<keyword evidence="2" id="KW-0812">Transmembrane</keyword>
<dbReference type="GO" id="GO:0006886">
    <property type="term" value="P:intracellular protein transport"/>
    <property type="evidence" value="ECO:0007669"/>
    <property type="project" value="UniProtKB-UniRule"/>
</dbReference>
<dbReference type="OrthoDB" id="435607at2759"/>
<keyword evidence="3" id="KW-1133">Transmembrane helix</keyword>
<keyword evidence="5" id="KW-0653">Protein transport</keyword>
<comment type="subcellular location">
    <subcellularLocation>
        <location evidence="5">Endoplasmic reticulum membrane</location>
        <topology evidence="5">Multi-pass membrane protein</topology>
    </subcellularLocation>
    <subcellularLocation>
        <location evidence="1">Membrane</location>
        <topology evidence="1">Multi-pass membrane protein</topology>
    </subcellularLocation>
</comment>
<dbReference type="STRING" id="269621.A0A238FH43"/>
<evidence type="ECO:0000313" key="8">
    <source>
        <dbReference type="Proteomes" id="UP000198372"/>
    </source>
</evidence>
<name>A0A238FH43_9BASI</name>
<dbReference type="GO" id="GO:0006888">
    <property type="term" value="P:endoplasmic reticulum to Golgi vesicle-mediated transport"/>
    <property type="evidence" value="ECO:0007669"/>
    <property type="project" value="UniProtKB-UniRule"/>
</dbReference>
<dbReference type="EMBL" id="FMSP01000017">
    <property type="protein sequence ID" value="SCV73132.1"/>
    <property type="molecule type" value="Genomic_DNA"/>
</dbReference>
<dbReference type="InterPro" id="IPR008417">
    <property type="entry name" value="BAP29/BAP31"/>
</dbReference>
<accession>A0A238FH43</accession>
<comment type="similarity">
    <text evidence="5">Belongs to the BCAP29/BCAP31 family.</text>
</comment>
<dbReference type="Proteomes" id="UP000198372">
    <property type="component" value="Unassembled WGS sequence"/>
</dbReference>
<dbReference type="Pfam" id="PF05529">
    <property type="entry name" value="Bap31"/>
    <property type="match status" value="1"/>
</dbReference>
<comment type="function">
    <text evidence="5">May play a role in anterograde transport of membrane proteins from the endoplasmic reticulum to the Golgi.</text>
</comment>
<dbReference type="AlphaFoldDB" id="A0A238FH43"/>
<keyword evidence="5" id="KW-0256">Endoplasmic reticulum</keyword>
<feature type="domain" description="BAP29/BAP31 transmembrane" evidence="6">
    <location>
        <begin position="20"/>
        <end position="127"/>
    </location>
</feature>
<evidence type="ECO:0000256" key="4">
    <source>
        <dbReference type="ARBA" id="ARBA00023136"/>
    </source>
</evidence>
<dbReference type="InterPro" id="IPR040463">
    <property type="entry name" value="BAP29/BAP31_N"/>
</dbReference>
<dbReference type="GO" id="GO:0005789">
    <property type="term" value="C:endoplasmic reticulum membrane"/>
    <property type="evidence" value="ECO:0007669"/>
    <property type="project" value="UniProtKB-SubCell"/>
</dbReference>